<organism evidence="2 3">
    <name type="scientific">Intoshia linei</name>
    <dbReference type="NCBI Taxonomy" id="1819745"/>
    <lineage>
        <taxon>Eukaryota</taxon>
        <taxon>Metazoa</taxon>
        <taxon>Spiralia</taxon>
        <taxon>Lophotrochozoa</taxon>
        <taxon>Mesozoa</taxon>
        <taxon>Orthonectida</taxon>
        <taxon>Rhopaluridae</taxon>
        <taxon>Intoshia</taxon>
    </lineage>
</organism>
<gene>
    <name evidence="2" type="ORF">A3Q56_02711</name>
</gene>
<evidence type="ECO:0000313" key="2">
    <source>
        <dbReference type="EMBL" id="OAF69546.1"/>
    </source>
</evidence>
<evidence type="ECO:0000256" key="1">
    <source>
        <dbReference type="SAM" id="MobiDB-lite"/>
    </source>
</evidence>
<dbReference type="EMBL" id="LWCA01000264">
    <property type="protein sequence ID" value="OAF69546.1"/>
    <property type="molecule type" value="Genomic_DNA"/>
</dbReference>
<feature type="region of interest" description="Disordered" evidence="1">
    <location>
        <begin position="221"/>
        <end position="269"/>
    </location>
</feature>
<keyword evidence="3" id="KW-1185">Reference proteome</keyword>
<accession>A0A177B5M0</accession>
<proteinExistence type="predicted"/>
<dbReference type="Proteomes" id="UP000078046">
    <property type="component" value="Unassembled WGS sequence"/>
</dbReference>
<comment type="caution">
    <text evidence="2">The sequence shown here is derived from an EMBL/GenBank/DDBJ whole genome shotgun (WGS) entry which is preliminary data.</text>
</comment>
<protein>
    <submittedName>
        <fullName evidence="2">Uncharacterized protein</fullName>
    </submittedName>
</protein>
<evidence type="ECO:0000313" key="3">
    <source>
        <dbReference type="Proteomes" id="UP000078046"/>
    </source>
</evidence>
<sequence>MTKYEKESQMSDNKIICNGEYDESHGVESNAEPNEPIRFFNSDEYDESHSVKTESEQVKILKMKRKKKSEFVRAGDIQGNRGTDTLESLVTYINGGDLEVVPTTKVNKKKKKSKNKKIKSSVTAPVLNQDKSIEKVSNFTELNTQPQVAVEIKENVINITESTKNDESEWSTCFNKKKRNEKFEKSNIGIDQRKKTNVLGKPVKKQKIQVHQDKKIFKYQTKKIDQKPTVKSSQINGFKNKLPKNKPLSQPIPKSKSTDEHKSQNLSLPESDEYNVTVFDVEKYKRDIEKSSSVQIKIMENDYKREKNCERFNSNHYSNIDATDYTNQSNCNNYAPEYQYFYAPPNLYDQNMNICPVYYPFQNQWYPPTNQVYMPAFGYYDPMCGGYVSYQNMNPAYIDPKFSQQIIMSNGQPVEQFNSIPINQPLAFNDAKTQNHLNDKVEPDSHPKITATVTENIVNQIDNVNNKIEEMKINTKTEINHNESKVKSVKIMANDVMINLSKSNEICSEFYHSHVPYCSSKLYNSNAIKWKSLKSQISDSGNVVKYDKNQM</sequence>
<dbReference type="AlphaFoldDB" id="A0A177B5M0"/>
<name>A0A177B5M0_9BILA</name>
<reference evidence="2 3" key="1">
    <citation type="submission" date="2016-04" db="EMBL/GenBank/DDBJ databases">
        <title>The genome of Intoshia linei affirms orthonectids as highly simplified spiralians.</title>
        <authorList>
            <person name="Mikhailov K.V."/>
            <person name="Slusarev G.S."/>
            <person name="Nikitin M.A."/>
            <person name="Logacheva M.D."/>
            <person name="Penin A."/>
            <person name="Aleoshin V."/>
            <person name="Panchin Y.V."/>
        </authorList>
    </citation>
    <scope>NUCLEOTIDE SEQUENCE [LARGE SCALE GENOMIC DNA]</scope>
    <source>
        <strain evidence="2">Intl2013</strain>
        <tissue evidence="2">Whole animal</tissue>
    </source>
</reference>
<feature type="region of interest" description="Disordered" evidence="1">
    <location>
        <begin position="1"/>
        <end position="53"/>
    </location>
</feature>